<gene>
    <name evidence="6" type="ORF">DKW60_09090</name>
</gene>
<keyword evidence="3 6" id="KW-0418">Kinase</keyword>
<proteinExistence type="inferred from homology"/>
<keyword evidence="2" id="KW-0808">Transferase</keyword>
<dbReference type="EMBL" id="QGKM01000020">
    <property type="protein sequence ID" value="PWQ97986.1"/>
    <property type="molecule type" value="Genomic_DNA"/>
</dbReference>
<evidence type="ECO:0000259" key="4">
    <source>
        <dbReference type="Pfam" id="PF07804"/>
    </source>
</evidence>
<evidence type="ECO:0000313" key="6">
    <source>
        <dbReference type="EMBL" id="PWQ97986.1"/>
    </source>
</evidence>
<protein>
    <submittedName>
        <fullName evidence="6">Phosphatidylinositol kinase</fullName>
    </submittedName>
</protein>
<dbReference type="AlphaFoldDB" id="A0A317CHF6"/>
<sequence length="412" mass="45672">MISEVTQAEQAYVWVWLPGATEPVVAGRIHKQGNLHHFTYGRRYRERDDAIAFSPFELPLQSGTFQPEGLNTLHSCLRDAAPDAWGRRVVGYRFPGFNPDELDYLLLSGSDRIGALDFQLSSTEYVPRSVEQTELQGLLQAADMVDQRMPLPADLDIALLHGTSVGGARPKALISDEGRAYIAKFSSSTDSYDIVKAEYVAMQLAVKVGLRVASTRLVSVVGKDVLLVERFDRSGNAGGVQRRMLLSGLSLLGLNEMEARYASYHDLADLIRSAFVEPTQELHELYARLVFNILIGNTDDHARNHSAFWNGRDLSLTPAYDLCPQMRSGREAGQAMQIGGVQGNLSTLANVLSACSIFMLSESEARELIEHQIAVVEDSWMETCDLAGLGIVERERLWGAAIFNPFCFEGWR</sequence>
<feature type="domain" description="HipA N-terminal subdomain 1" evidence="5">
    <location>
        <begin position="25"/>
        <end position="118"/>
    </location>
</feature>
<dbReference type="OrthoDB" id="9805913at2"/>
<dbReference type="PANTHER" id="PTHR37419:SF8">
    <property type="entry name" value="TOXIN YJJJ"/>
    <property type="match status" value="1"/>
</dbReference>
<comment type="caution">
    <text evidence="6">The sequence shown here is derived from an EMBL/GenBank/DDBJ whole genome shotgun (WGS) entry which is preliminary data.</text>
</comment>
<reference evidence="6 7" key="1">
    <citation type="submission" date="2018-05" db="EMBL/GenBank/DDBJ databases">
        <title>Leucothrix arctica sp. nov., isolated from Arctic seawater.</title>
        <authorList>
            <person name="Choi A."/>
            <person name="Baek K."/>
        </authorList>
    </citation>
    <scope>NUCLEOTIDE SEQUENCE [LARGE SCALE GENOMIC DNA]</scope>
    <source>
        <strain evidence="6 7">JCM 18388</strain>
    </source>
</reference>
<evidence type="ECO:0000256" key="3">
    <source>
        <dbReference type="ARBA" id="ARBA00022777"/>
    </source>
</evidence>
<dbReference type="Gene3D" id="1.10.1070.20">
    <property type="match status" value="1"/>
</dbReference>
<organism evidence="6 7">
    <name type="scientific">Leucothrix pacifica</name>
    <dbReference type="NCBI Taxonomy" id="1247513"/>
    <lineage>
        <taxon>Bacteria</taxon>
        <taxon>Pseudomonadati</taxon>
        <taxon>Pseudomonadota</taxon>
        <taxon>Gammaproteobacteria</taxon>
        <taxon>Thiotrichales</taxon>
        <taxon>Thiotrichaceae</taxon>
        <taxon>Leucothrix</taxon>
    </lineage>
</organism>
<dbReference type="Proteomes" id="UP000245539">
    <property type="component" value="Unassembled WGS sequence"/>
</dbReference>
<dbReference type="GO" id="GO:0005829">
    <property type="term" value="C:cytosol"/>
    <property type="evidence" value="ECO:0007669"/>
    <property type="project" value="TreeGrafter"/>
</dbReference>
<accession>A0A317CHF6</accession>
<dbReference type="InterPro" id="IPR017508">
    <property type="entry name" value="HipA_N1"/>
</dbReference>
<dbReference type="InterPro" id="IPR012893">
    <property type="entry name" value="HipA-like_C"/>
</dbReference>
<dbReference type="GO" id="GO:0004674">
    <property type="term" value="F:protein serine/threonine kinase activity"/>
    <property type="evidence" value="ECO:0007669"/>
    <property type="project" value="TreeGrafter"/>
</dbReference>
<feature type="domain" description="HipA-like C-terminal" evidence="4">
    <location>
        <begin position="163"/>
        <end position="380"/>
    </location>
</feature>
<comment type="similarity">
    <text evidence="1">Belongs to the HipA Ser/Thr kinase family.</text>
</comment>
<name>A0A317CHF6_9GAMM</name>
<dbReference type="Pfam" id="PF07804">
    <property type="entry name" value="HipA_C"/>
    <property type="match status" value="1"/>
</dbReference>
<evidence type="ECO:0000256" key="2">
    <source>
        <dbReference type="ARBA" id="ARBA00022679"/>
    </source>
</evidence>
<evidence type="ECO:0000259" key="5">
    <source>
        <dbReference type="Pfam" id="PF13657"/>
    </source>
</evidence>
<keyword evidence="7" id="KW-1185">Reference proteome</keyword>
<evidence type="ECO:0000256" key="1">
    <source>
        <dbReference type="ARBA" id="ARBA00010164"/>
    </source>
</evidence>
<dbReference type="Pfam" id="PF13657">
    <property type="entry name" value="Couple_hipA"/>
    <property type="match status" value="1"/>
</dbReference>
<dbReference type="PANTHER" id="PTHR37419">
    <property type="entry name" value="SERINE/THREONINE-PROTEIN KINASE TOXIN HIPA"/>
    <property type="match status" value="1"/>
</dbReference>
<dbReference type="InterPro" id="IPR052028">
    <property type="entry name" value="HipA_Ser/Thr_kinase"/>
</dbReference>
<evidence type="ECO:0000313" key="7">
    <source>
        <dbReference type="Proteomes" id="UP000245539"/>
    </source>
</evidence>